<feature type="signal peptide" evidence="1">
    <location>
        <begin position="1"/>
        <end position="26"/>
    </location>
</feature>
<accession>A0ABW5ISG0</accession>
<evidence type="ECO:0000313" key="3">
    <source>
        <dbReference type="Proteomes" id="UP001597468"/>
    </source>
</evidence>
<gene>
    <name evidence="2" type="ORF">ACFSTG_00315</name>
</gene>
<dbReference type="RefSeq" id="WP_380747328.1">
    <property type="nucleotide sequence ID" value="NZ_JBHULT010000003.1"/>
</dbReference>
<evidence type="ECO:0000256" key="1">
    <source>
        <dbReference type="SAM" id="SignalP"/>
    </source>
</evidence>
<dbReference type="Proteomes" id="UP001597468">
    <property type="component" value="Unassembled WGS sequence"/>
</dbReference>
<comment type="caution">
    <text evidence="2">The sequence shown here is derived from an EMBL/GenBank/DDBJ whole genome shotgun (WGS) entry which is preliminary data.</text>
</comment>
<proteinExistence type="predicted"/>
<evidence type="ECO:0000313" key="2">
    <source>
        <dbReference type="EMBL" id="MFD2516330.1"/>
    </source>
</evidence>
<reference evidence="3" key="1">
    <citation type="journal article" date="2019" name="Int. J. Syst. Evol. Microbiol.">
        <title>The Global Catalogue of Microorganisms (GCM) 10K type strain sequencing project: providing services to taxonomists for standard genome sequencing and annotation.</title>
        <authorList>
            <consortium name="The Broad Institute Genomics Platform"/>
            <consortium name="The Broad Institute Genome Sequencing Center for Infectious Disease"/>
            <person name="Wu L."/>
            <person name="Ma J."/>
        </authorList>
    </citation>
    <scope>NUCLEOTIDE SEQUENCE [LARGE SCALE GENOMIC DNA]</scope>
    <source>
        <strain evidence="3">KCTC 42585</strain>
    </source>
</reference>
<evidence type="ECO:0008006" key="4">
    <source>
        <dbReference type="Google" id="ProtNLM"/>
    </source>
</evidence>
<protein>
    <recommendedName>
        <fullName evidence="4">Outer membrane protein beta-barrel domain-containing protein</fullName>
    </recommendedName>
</protein>
<name>A0ABW5ISG0_9FLAO</name>
<keyword evidence="1" id="KW-0732">Signal</keyword>
<feature type="chain" id="PRO_5045064884" description="Outer membrane protein beta-barrel domain-containing protein" evidence="1">
    <location>
        <begin position="27"/>
        <end position="222"/>
    </location>
</feature>
<dbReference type="Gene3D" id="2.40.160.170">
    <property type="match status" value="1"/>
</dbReference>
<dbReference type="EMBL" id="JBHULT010000003">
    <property type="protein sequence ID" value="MFD2516330.1"/>
    <property type="molecule type" value="Genomic_DNA"/>
</dbReference>
<organism evidence="2 3">
    <name type="scientific">Salinimicrobium flavum</name>
    <dbReference type="NCBI Taxonomy" id="1737065"/>
    <lineage>
        <taxon>Bacteria</taxon>
        <taxon>Pseudomonadati</taxon>
        <taxon>Bacteroidota</taxon>
        <taxon>Flavobacteriia</taxon>
        <taxon>Flavobacteriales</taxon>
        <taxon>Flavobacteriaceae</taxon>
        <taxon>Salinimicrobium</taxon>
    </lineage>
</organism>
<keyword evidence="3" id="KW-1185">Reference proteome</keyword>
<sequence length="222" mass="25016">MGKIKITSICTLIMIAALTFSYSVNAQTESQQERDYKVRPIRLGLKLGFPNLVGGNLEYVTPLLNDRLAVNLDYSTINSDWFMADEETDGTETTNLDFSYLEGGFNYYFFKAGKGLYGGLSYNQMNFKGETNVESNGREGKGNIDYNHNSFNIKLGARLGGLFYFRPEIGYSFSHLPKTIEYQARYEDGTTETETYDFSEELASADILFKGLMVNIGFGFAF</sequence>